<keyword evidence="5" id="KW-1133">Transmembrane helix</keyword>
<dbReference type="Gene3D" id="3.30.1330.60">
    <property type="entry name" value="OmpA-like domain"/>
    <property type="match status" value="1"/>
</dbReference>
<dbReference type="InterPro" id="IPR006665">
    <property type="entry name" value="OmpA-like"/>
</dbReference>
<sequence>MSVMLRRALWGWAAGLGLLLCLVWLPLSPVGRWASGAIVLLFTLVGLCYTERSRRWKHLDSLSSLSAALPPDSDRRPVVLVCGHVQDSLFGDERWRQTPKGYWLCLPSGTALSDGVVSLLAARPAWGSQLSVMAVINPQQYRDEVALAGWVRELRWQLSQVRRRQGIPLPLVLTGYLAGASQRPDSPWFVWQAGQNTVTVWRKGVSGQPLTDWLGEGSVAEQAARFQCGVELTSWADWMQACVLPACLTPEYDLPPCPPQAMALTFVPALPQRLTSHLWQQWLQTKTALNRAGDPVSSPDTGVPVLPFPDPVLPLLPVKSWQTAGQRALRVALGLFMLAGMTALGCSAWHNRQGLRQVDDDWQHYHAVAMTDERGKAQAVAVLRDDAGRLEEYYRNGVPWRLGLGLYQGERLRLPLQAAIAGYHPEHQEKKPVTTALPQTISLNSLALFDVGQATLKPGSTPVLINALINIRAKPGWIILITGYTDATGNAAKNQALSLARAEAVRDWLLQTGGLSPACFTVQGDGATRPIATNTTAAGRAANRRVEIRLIPNAVACPRPQSVPGVSATTSPIPATSLTQQQE</sequence>
<protein>
    <recommendedName>
        <fullName evidence="6">OmpA-like domain-containing protein</fullName>
    </recommendedName>
</protein>
<feature type="domain" description="OmpA-like" evidence="6">
    <location>
        <begin position="436"/>
        <end position="554"/>
    </location>
</feature>
<feature type="compositionally biased region" description="Polar residues" evidence="4">
    <location>
        <begin position="567"/>
        <end position="583"/>
    </location>
</feature>
<dbReference type="Proteomes" id="UP000547931">
    <property type="component" value="Unassembled WGS sequence"/>
</dbReference>
<evidence type="ECO:0000313" key="8">
    <source>
        <dbReference type="Proteomes" id="UP000547931"/>
    </source>
</evidence>
<comment type="caution">
    <text evidence="7">The sequence shown here is derived from an EMBL/GenBank/DDBJ whole genome shotgun (WGS) entry which is preliminary data.</text>
</comment>
<gene>
    <name evidence="7" type="ORF">C5470_14430</name>
</gene>
<dbReference type="EMBL" id="PUJV01000016">
    <property type="protein sequence ID" value="NHB97520.1"/>
    <property type="molecule type" value="Genomic_DNA"/>
</dbReference>
<name>A0A7X5TLV1_9GAMM</name>
<dbReference type="Pfam" id="PF00691">
    <property type="entry name" value="OmpA"/>
    <property type="match status" value="1"/>
</dbReference>
<dbReference type="InterPro" id="IPR006664">
    <property type="entry name" value="OMP_bac"/>
</dbReference>
<evidence type="ECO:0000259" key="6">
    <source>
        <dbReference type="PROSITE" id="PS51123"/>
    </source>
</evidence>
<reference evidence="7 8" key="1">
    <citation type="submission" date="2018-02" db="EMBL/GenBank/DDBJ databases">
        <authorList>
            <person name="Machado R.A."/>
        </authorList>
    </citation>
    <scope>NUCLEOTIDE SEQUENCE [LARGE SCALE GENOMIC DNA]</scope>
    <source>
        <strain evidence="7 8">DSM 23271</strain>
    </source>
</reference>
<evidence type="ECO:0000313" key="7">
    <source>
        <dbReference type="EMBL" id="NHB97520.1"/>
    </source>
</evidence>
<evidence type="ECO:0000256" key="1">
    <source>
        <dbReference type="ARBA" id="ARBA00004442"/>
    </source>
</evidence>
<organism evidence="7 8">
    <name type="scientific">Photorhabdus stackebrandtii</name>
    <dbReference type="NCBI Taxonomy" id="1123042"/>
    <lineage>
        <taxon>Bacteria</taxon>
        <taxon>Pseudomonadati</taxon>
        <taxon>Pseudomonadota</taxon>
        <taxon>Gammaproteobacteria</taxon>
        <taxon>Enterobacterales</taxon>
        <taxon>Morganellaceae</taxon>
        <taxon>Photorhabdus</taxon>
    </lineage>
</organism>
<feature type="transmembrane region" description="Helical" evidence="5">
    <location>
        <begin position="9"/>
        <end position="27"/>
    </location>
</feature>
<dbReference type="PRINTS" id="PR01021">
    <property type="entry name" value="OMPADOMAIN"/>
</dbReference>
<comment type="subcellular location">
    <subcellularLocation>
        <location evidence="1">Cell outer membrane</location>
    </subcellularLocation>
</comment>
<dbReference type="AlphaFoldDB" id="A0A7X5TLV1"/>
<dbReference type="PROSITE" id="PS51123">
    <property type="entry name" value="OMPA_2"/>
    <property type="match status" value="1"/>
</dbReference>
<feature type="transmembrane region" description="Helical" evidence="5">
    <location>
        <begin position="33"/>
        <end position="50"/>
    </location>
</feature>
<evidence type="ECO:0000256" key="2">
    <source>
        <dbReference type="ARBA" id="ARBA00023136"/>
    </source>
</evidence>
<feature type="region of interest" description="Disordered" evidence="4">
    <location>
        <begin position="561"/>
        <end position="583"/>
    </location>
</feature>
<dbReference type="RefSeq" id="WP_166290164.1">
    <property type="nucleotide sequence ID" value="NZ_CAWPIE010000016.1"/>
</dbReference>
<dbReference type="PANTHER" id="PTHR30329">
    <property type="entry name" value="STATOR ELEMENT OF FLAGELLAR MOTOR COMPLEX"/>
    <property type="match status" value="1"/>
</dbReference>
<dbReference type="InterPro" id="IPR050330">
    <property type="entry name" value="Bact_OuterMem_StrucFunc"/>
</dbReference>
<keyword evidence="2 3" id="KW-0472">Membrane</keyword>
<proteinExistence type="predicted"/>
<evidence type="ECO:0000256" key="5">
    <source>
        <dbReference type="SAM" id="Phobius"/>
    </source>
</evidence>
<keyword evidence="8" id="KW-1185">Reference proteome</keyword>
<dbReference type="SUPFAM" id="SSF103088">
    <property type="entry name" value="OmpA-like"/>
    <property type="match status" value="1"/>
</dbReference>
<accession>A0A7X5TLV1</accession>
<dbReference type="PANTHER" id="PTHR30329:SF20">
    <property type="entry name" value="EXPORTED PROTEIN"/>
    <property type="match status" value="1"/>
</dbReference>
<evidence type="ECO:0000256" key="4">
    <source>
        <dbReference type="SAM" id="MobiDB-lite"/>
    </source>
</evidence>
<dbReference type="InterPro" id="IPR036737">
    <property type="entry name" value="OmpA-like_sf"/>
</dbReference>
<dbReference type="CDD" id="cd07185">
    <property type="entry name" value="OmpA_C-like"/>
    <property type="match status" value="1"/>
</dbReference>
<feature type="transmembrane region" description="Helical" evidence="5">
    <location>
        <begin position="328"/>
        <end position="350"/>
    </location>
</feature>
<evidence type="ECO:0000256" key="3">
    <source>
        <dbReference type="PROSITE-ProRule" id="PRU00473"/>
    </source>
</evidence>
<dbReference type="GO" id="GO:0009279">
    <property type="term" value="C:cell outer membrane"/>
    <property type="evidence" value="ECO:0007669"/>
    <property type="project" value="UniProtKB-SubCell"/>
</dbReference>
<keyword evidence="5" id="KW-0812">Transmembrane</keyword>